<sequence>MADFNQTLLTHRDQAVEAAQRAGQRLTHLLGTDEPNLAAAIAETLQRRAYARWWTTLIDHIEDGGTDPATALTDARTTAHDALLTLPIPRSTCPYATAEAITAVEATRAFFHDTATLTTSSERPSITDQP</sequence>
<comment type="caution">
    <text evidence="1">The sequence shown here is derived from an EMBL/GenBank/DDBJ whole genome shotgun (WGS) entry which is preliminary data.</text>
</comment>
<accession>A0A9W6VUZ1</accession>
<dbReference type="Proteomes" id="UP001165135">
    <property type="component" value="Unassembled WGS sequence"/>
</dbReference>
<organism evidence="1 2">
    <name type="scientific">Actinoallomurus iriomotensis</name>
    <dbReference type="NCBI Taxonomy" id="478107"/>
    <lineage>
        <taxon>Bacteria</taxon>
        <taxon>Bacillati</taxon>
        <taxon>Actinomycetota</taxon>
        <taxon>Actinomycetes</taxon>
        <taxon>Streptosporangiales</taxon>
        <taxon>Thermomonosporaceae</taxon>
        <taxon>Actinoallomurus</taxon>
    </lineage>
</organism>
<dbReference type="RefSeq" id="WP_285630302.1">
    <property type="nucleotide sequence ID" value="NZ_BSTJ01000011.1"/>
</dbReference>
<reference evidence="1" key="1">
    <citation type="submission" date="2023-03" db="EMBL/GenBank/DDBJ databases">
        <title>Actinoallomurus iriomotensis NBRC 103681.</title>
        <authorList>
            <person name="Ichikawa N."/>
            <person name="Sato H."/>
            <person name="Tonouchi N."/>
        </authorList>
    </citation>
    <scope>NUCLEOTIDE SEQUENCE</scope>
    <source>
        <strain evidence="1">NBRC 103681</strain>
    </source>
</reference>
<name>A0A9W6VUZ1_9ACTN</name>
<protein>
    <submittedName>
        <fullName evidence="1">Uncharacterized protein</fullName>
    </submittedName>
</protein>
<dbReference type="AlphaFoldDB" id="A0A9W6VUZ1"/>
<proteinExistence type="predicted"/>
<evidence type="ECO:0000313" key="2">
    <source>
        <dbReference type="Proteomes" id="UP001165135"/>
    </source>
</evidence>
<evidence type="ECO:0000313" key="1">
    <source>
        <dbReference type="EMBL" id="GLY79191.1"/>
    </source>
</evidence>
<dbReference type="EMBL" id="BSTJ01000011">
    <property type="protein sequence ID" value="GLY79191.1"/>
    <property type="molecule type" value="Genomic_DNA"/>
</dbReference>
<gene>
    <name evidence="1" type="ORF">Airi01_074580</name>
</gene>